<dbReference type="Pfam" id="PF00293">
    <property type="entry name" value="NUDIX"/>
    <property type="match status" value="1"/>
</dbReference>
<dbReference type="GO" id="GO:0019693">
    <property type="term" value="P:ribose phosphate metabolic process"/>
    <property type="evidence" value="ECO:0007669"/>
    <property type="project" value="TreeGrafter"/>
</dbReference>
<dbReference type="RefSeq" id="WP_125228123.1">
    <property type="nucleotide sequence ID" value="NZ_RQYT01000019.1"/>
</dbReference>
<dbReference type="GO" id="GO:0005829">
    <property type="term" value="C:cytosol"/>
    <property type="evidence" value="ECO:0007669"/>
    <property type="project" value="TreeGrafter"/>
</dbReference>
<evidence type="ECO:0000313" key="3">
    <source>
        <dbReference type="EMBL" id="RRD49283.1"/>
    </source>
</evidence>
<dbReference type="PANTHER" id="PTHR11839:SF31">
    <property type="entry name" value="ADP-RIBOSE PYROPHOSPHATASE"/>
    <property type="match status" value="1"/>
</dbReference>
<sequence>MEWDRPLAWEVTNRAELGVGHVSAFVDETIVTPSGETITRQFLTHPGAVAVVCWDEDTDRIAVIRQYRHPVRMELVEIPAGLLDQDGEDYVVAAQRELAEEAELAADRWQVLVDVCSTPGACEESLRVFLARNPRPASRPEGFVLEGEEAHMDAFWVEREQLVAAVLAGRCQSPSLVFGVLALEAARLRGAVEELRPGDAPWPIRERRA</sequence>
<evidence type="ECO:0000313" key="4">
    <source>
        <dbReference type="Proteomes" id="UP000280935"/>
    </source>
</evidence>
<dbReference type="InterPro" id="IPR000086">
    <property type="entry name" value="NUDIX_hydrolase_dom"/>
</dbReference>
<dbReference type="PANTHER" id="PTHR11839">
    <property type="entry name" value="UDP/ADP-SUGAR PYROPHOSPHATASE"/>
    <property type="match status" value="1"/>
</dbReference>
<reference evidence="3 4" key="1">
    <citation type="submission" date="2018-11" db="EMBL/GenBank/DDBJ databases">
        <title>Genomes From Bacteria Associated with the Canine Oral Cavity: a Test Case for Automated Genome-Based Taxonomic Assignment.</title>
        <authorList>
            <person name="Coil D.A."/>
            <person name="Jospin G."/>
            <person name="Darling A.E."/>
            <person name="Wallis C."/>
            <person name="Davis I.J."/>
            <person name="Harris S."/>
            <person name="Eisen J.A."/>
            <person name="Holcombe L.J."/>
            <person name="O'Flynn C."/>
        </authorList>
    </citation>
    <scope>NUCLEOTIDE SEQUENCE [LARGE SCALE GENOMIC DNA]</scope>
    <source>
        <strain evidence="3 4">OH2822_COT-296</strain>
    </source>
</reference>
<keyword evidence="1 3" id="KW-0378">Hydrolase</keyword>
<comment type="caution">
    <text evidence="3">The sequence shown here is derived from an EMBL/GenBank/DDBJ whole genome shotgun (WGS) entry which is preliminary data.</text>
</comment>
<gene>
    <name evidence="3" type="ORF">EII35_08930</name>
</gene>
<dbReference type="GO" id="GO:0016787">
    <property type="term" value="F:hydrolase activity"/>
    <property type="evidence" value="ECO:0007669"/>
    <property type="project" value="UniProtKB-KW"/>
</dbReference>
<proteinExistence type="predicted"/>
<dbReference type="AlphaFoldDB" id="A0A3P1WY02"/>
<evidence type="ECO:0000256" key="1">
    <source>
        <dbReference type="ARBA" id="ARBA00022801"/>
    </source>
</evidence>
<name>A0A3P1WY02_9ACTN</name>
<evidence type="ECO:0000259" key="2">
    <source>
        <dbReference type="PROSITE" id="PS51462"/>
    </source>
</evidence>
<dbReference type="PROSITE" id="PS51462">
    <property type="entry name" value="NUDIX"/>
    <property type="match status" value="1"/>
</dbReference>
<accession>A0A3P1WY02</accession>
<protein>
    <submittedName>
        <fullName evidence="3">NUDIX hydrolase</fullName>
    </submittedName>
</protein>
<dbReference type="EMBL" id="RQYT01000019">
    <property type="protein sequence ID" value="RRD49283.1"/>
    <property type="molecule type" value="Genomic_DNA"/>
</dbReference>
<feature type="domain" description="Nudix hydrolase" evidence="2">
    <location>
        <begin position="43"/>
        <end position="184"/>
    </location>
</feature>
<dbReference type="GO" id="GO:0006753">
    <property type="term" value="P:nucleoside phosphate metabolic process"/>
    <property type="evidence" value="ECO:0007669"/>
    <property type="project" value="TreeGrafter"/>
</dbReference>
<dbReference type="SUPFAM" id="SSF55811">
    <property type="entry name" value="Nudix"/>
    <property type="match status" value="1"/>
</dbReference>
<organism evidence="3 4">
    <name type="scientific">Arachnia propionica</name>
    <dbReference type="NCBI Taxonomy" id="1750"/>
    <lineage>
        <taxon>Bacteria</taxon>
        <taxon>Bacillati</taxon>
        <taxon>Actinomycetota</taxon>
        <taxon>Actinomycetes</taxon>
        <taxon>Propionibacteriales</taxon>
        <taxon>Propionibacteriaceae</taxon>
        <taxon>Arachnia</taxon>
    </lineage>
</organism>
<dbReference type="Proteomes" id="UP000280935">
    <property type="component" value="Unassembled WGS sequence"/>
</dbReference>
<dbReference type="Gene3D" id="3.90.79.10">
    <property type="entry name" value="Nucleoside Triphosphate Pyrophosphohydrolase"/>
    <property type="match status" value="1"/>
</dbReference>
<dbReference type="InterPro" id="IPR015797">
    <property type="entry name" value="NUDIX_hydrolase-like_dom_sf"/>
</dbReference>
<dbReference type="OrthoDB" id="9806150at2"/>